<feature type="compositionally biased region" description="Acidic residues" evidence="8">
    <location>
        <begin position="305"/>
        <end position="326"/>
    </location>
</feature>
<evidence type="ECO:0000313" key="12">
    <source>
        <dbReference type="EMBL" id="AWP18637.1"/>
    </source>
</evidence>
<accession>A0A2U9CQ12</accession>
<feature type="domain" description="Bromo" evidence="9">
    <location>
        <begin position="554"/>
        <end position="607"/>
    </location>
</feature>
<dbReference type="GO" id="GO:0006959">
    <property type="term" value="P:humoral immune response"/>
    <property type="evidence" value="ECO:0007669"/>
    <property type="project" value="InterPro"/>
</dbReference>
<dbReference type="PROSITE" id="PS50014">
    <property type="entry name" value="BROMODOMAIN_2"/>
    <property type="match status" value="1"/>
</dbReference>
<evidence type="ECO:0000256" key="1">
    <source>
        <dbReference type="ARBA" id="ARBA00022553"/>
    </source>
</evidence>
<evidence type="ECO:0000256" key="7">
    <source>
        <dbReference type="PROSITE-ProRule" id="PRU00146"/>
    </source>
</evidence>
<evidence type="ECO:0000256" key="3">
    <source>
        <dbReference type="ARBA" id="ARBA00022771"/>
    </source>
</evidence>
<dbReference type="InterPro" id="IPR013083">
    <property type="entry name" value="Znf_RING/FYVE/PHD"/>
</dbReference>
<dbReference type="InterPro" id="IPR019787">
    <property type="entry name" value="Znf_PHD-finger"/>
</dbReference>
<dbReference type="InterPro" id="IPR008087">
    <property type="entry name" value="AIRE"/>
</dbReference>
<feature type="domain" description="PHD-type" evidence="10">
    <location>
        <begin position="453"/>
        <end position="504"/>
    </location>
</feature>
<keyword evidence="2" id="KW-0479">Metal-binding</keyword>
<dbReference type="InterPro" id="IPR004865">
    <property type="entry name" value="HSR_dom"/>
</dbReference>
<feature type="region of interest" description="Disordered" evidence="8">
    <location>
        <begin position="278"/>
        <end position="357"/>
    </location>
</feature>
<dbReference type="Pfam" id="PF00439">
    <property type="entry name" value="Bromodomain"/>
    <property type="match status" value="1"/>
</dbReference>
<evidence type="ECO:0000259" key="11">
    <source>
        <dbReference type="PROSITE" id="PS50864"/>
    </source>
</evidence>
<reference evidence="12 13" key="1">
    <citation type="submission" date="2017-12" db="EMBL/GenBank/DDBJ databases">
        <title>Integrating genomic resources of turbot (Scophthalmus maximus) in depth evaluation of genetic and physical mapping variation across individuals.</title>
        <authorList>
            <person name="Martinez P."/>
        </authorList>
    </citation>
    <scope>NUCLEOTIDE SEQUENCE [LARGE SCALE GENOMIC DNA]</scope>
</reference>
<dbReference type="Pfam" id="PF03172">
    <property type="entry name" value="HSR"/>
    <property type="match status" value="1"/>
</dbReference>
<organism evidence="12 13">
    <name type="scientific">Scophthalmus maximus</name>
    <name type="common">Turbot</name>
    <name type="synonym">Psetta maxima</name>
    <dbReference type="NCBI Taxonomy" id="52904"/>
    <lineage>
        <taxon>Eukaryota</taxon>
        <taxon>Metazoa</taxon>
        <taxon>Chordata</taxon>
        <taxon>Craniata</taxon>
        <taxon>Vertebrata</taxon>
        <taxon>Euteleostomi</taxon>
        <taxon>Actinopterygii</taxon>
        <taxon>Neopterygii</taxon>
        <taxon>Teleostei</taxon>
        <taxon>Neoteleostei</taxon>
        <taxon>Acanthomorphata</taxon>
        <taxon>Carangaria</taxon>
        <taxon>Pleuronectiformes</taxon>
        <taxon>Pleuronectoidei</taxon>
        <taxon>Scophthalmidae</taxon>
        <taxon>Scophthalmus</taxon>
    </lineage>
</organism>
<evidence type="ECO:0000259" key="10">
    <source>
        <dbReference type="PROSITE" id="PS50016"/>
    </source>
</evidence>
<dbReference type="GO" id="GO:0000981">
    <property type="term" value="F:DNA-binding transcription factor activity, RNA polymerase II-specific"/>
    <property type="evidence" value="ECO:0007669"/>
    <property type="project" value="TreeGrafter"/>
</dbReference>
<feature type="domain" description="SAND" evidence="11">
    <location>
        <begin position="207"/>
        <end position="275"/>
    </location>
</feature>
<keyword evidence="4" id="KW-0862">Zinc</keyword>
<evidence type="ECO:0000256" key="8">
    <source>
        <dbReference type="SAM" id="MobiDB-lite"/>
    </source>
</evidence>
<dbReference type="CDD" id="cd04369">
    <property type="entry name" value="Bromodomain"/>
    <property type="match status" value="1"/>
</dbReference>
<dbReference type="InterPro" id="IPR043563">
    <property type="entry name" value="Sp110/Sp140/Sp140L-like"/>
</dbReference>
<evidence type="ECO:0000313" key="13">
    <source>
        <dbReference type="Proteomes" id="UP000246464"/>
    </source>
</evidence>
<protein>
    <submittedName>
        <fullName evidence="12">Putative nuclear body protein SP140-like protein-like isoform 3</fullName>
    </submittedName>
</protein>
<dbReference type="PANTHER" id="PTHR46386:SF1">
    <property type="entry name" value="NUCLEAR BODY PROTEIN SP140-LIKE PROTEIN"/>
    <property type="match status" value="1"/>
</dbReference>
<dbReference type="Pfam" id="PF00628">
    <property type="entry name" value="PHD"/>
    <property type="match status" value="1"/>
</dbReference>
<feature type="compositionally biased region" description="Acidic residues" evidence="8">
    <location>
        <begin position="340"/>
        <end position="353"/>
    </location>
</feature>
<dbReference type="STRING" id="52904.ENSSMAP00000011454"/>
<keyword evidence="3 7" id="KW-0863">Zinc-finger</keyword>
<dbReference type="PANTHER" id="PTHR46386">
    <property type="entry name" value="NUCLEAR BODY PROTEIN SP140"/>
    <property type="match status" value="1"/>
</dbReference>
<dbReference type="Gene3D" id="3.30.40.10">
    <property type="entry name" value="Zinc/RING finger domain, C3HC4 (zinc finger)"/>
    <property type="match status" value="1"/>
</dbReference>
<dbReference type="PROSITE" id="PS50864">
    <property type="entry name" value="SAND"/>
    <property type="match status" value="2"/>
</dbReference>
<dbReference type="GO" id="GO:0003677">
    <property type="term" value="F:DNA binding"/>
    <property type="evidence" value="ECO:0007669"/>
    <property type="project" value="InterPro"/>
</dbReference>
<dbReference type="GO" id="GO:0005737">
    <property type="term" value="C:cytoplasm"/>
    <property type="evidence" value="ECO:0007669"/>
    <property type="project" value="InterPro"/>
</dbReference>
<dbReference type="InterPro" id="IPR001487">
    <property type="entry name" value="Bromodomain"/>
</dbReference>
<name>A0A2U9CQ12_SCOMX</name>
<dbReference type="SUPFAM" id="SSF47370">
    <property type="entry name" value="Bromodomain"/>
    <property type="match status" value="1"/>
</dbReference>
<dbReference type="SMART" id="SM00258">
    <property type="entry name" value="SAND"/>
    <property type="match status" value="2"/>
</dbReference>
<dbReference type="EMBL" id="CP026261">
    <property type="protein sequence ID" value="AWP18637.1"/>
    <property type="molecule type" value="Genomic_DNA"/>
</dbReference>
<dbReference type="SMART" id="SM00297">
    <property type="entry name" value="BROMO"/>
    <property type="match status" value="1"/>
</dbReference>
<proteinExistence type="predicted"/>
<feature type="domain" description="SAND" evidence="11">
    <location>
        <begin position="347"/>
        <end position="429"/>
    </location>
</feature>
<keyword evidence="1" id="KW-0597">Phosphoprotein</keyword>
<sequence length="633" mass="72781">MDPMDFLESKELLQFFHCYKTEMSCMENPHTFLRQLRDHNLIPEDRYEKVSRMKSKENLKKGLYGVLDWLERERSQHIHLFWRCALKETMMSLYPALRLLRNRLMDGSFQFDTQLPEKVEKDKEKEKSKRKEPSVDEEEEEEQVSSVKKKRKQRRSVCDNEEEQQPGPSSQLTQGRRKKAGKILFYSPLKKGEKSDLWNWPIYRFQLPVTCGSQEGTLCREKLAKGEKCILSQKQWFTPSEFERFAGKQSSKNWKLSIQCQGTPVGKLIKEGHLKLASYKGRHERKPRQAKRSLFPSGHDPTVSEGDEEDGGGDDDDDDDDEDVENQGDQVSSSDKENTTADEESGEQSEQEPEANQVFKVTCGNIAGTLHKKRFGSGTCGKCIRTETSWLNPVEFMIMASVQTDATWRNDIMCEGRPLSALIEANVLRIHSLLCKCRLCKPDITDLEDDKNDDECCVCKEGVAVLVECENCPRSFHQKCHLPHVDDAILGDDRPWLCTFCVTNQEWRCCVALEMEAALSRHISGHMLECHYLLLCLYSADEKQIFALNPSLYLENYSTAVETPMWLGNVAGKLQKKEYQTVGDFVSDVQLIFSNCASYNRANPELLAMGDRLNKLFNKEFKKVFNISEQSAD</sequence>
<dbReference type="Pfam" id="PF01342">
    <property type="entry name" value="SAND"/>
    <property type="match status" value="2"/>
</dbReference>
<dbReference type="PRINTS" id="PR00503">
    <property type="entry name" value="BROMODOMAIN"/>
</dbReference>
<dbReference type="AlphaFoldDB" id="A0A2U9CQ12"/>
<feature type="compositionally biased region" description="Basic residues" evidence="8">
    <location>
        <begin position="280"/>
        <end position="291"/>
    </location>
</feature>
<dbReference type="GO" id="GO:0008270">
    <property type="term" value="F:zinc ion binding"/>
    <property type="evidence" value="ECO:0007669"/>
    <property type="project" value="UniProtKB-KW"/>
</dbReference>
<evidence type="ECO:0000256" key="6">
    <source>
        <dbReference type="PROSITE-ProRule" id="PRU00035"/>
    </source>
</evidence>
<keyword evidence="5 6" id="KW-0103">Bromodomain</keyword>
<feature type="region of interest" description="Disordered" evidence="8">
    <location>
        <begin position="115"/>
        <end position="176"/>
    </location>
</feature>
<evidence type="ECO:0000256" key="4">
    <source>
        <dbReference type="ARBA" id="ARBA00022833"/>
    </source>
</evidence>
<dbReference type="Gene3D" id="3.10.390.10">
    <property type="entry name" value="SAND domain-like"/>
    <property type="match status" value="2"/>
</dbReference>
<dbReference type="InterPro" id="IPR036427">
    <property type="entry name" value="Bromodomain-like_sf"/>
</dbReference>
<dbReference type="PRINTS" id="PR01711">
    <property type="entry name" value="AIREGULATOR"/>
</dbReference>
<dbReference type="SUPFAM" id="SSF63763">
    <property type="entry name" value="SAND domain-like"/>
    <property type="match status" value="2"/>
</dbReference>
<gene>
    <name evidence="12" type="ORF">SMAX5B_006677</name>
</gene>
<dbReference type="InterPro" id="IPR001965">
    <property type="entry name" value="Znf_PHD"/>
</dbReference>
<evidence type="ECO:0000256" key="5">
    <source>
        <dbReference type="ARBA" id="ARBA00023117"/>
    </source>
</evidence>
<dbReference type="InterPro" id="IPR000770">
    <property type="entry name" value="SAND_dom"/>
</dbReference>
<dbReference type="GO" id="GO:0045182">
    <property type="term" value="F:translation regulator activity"/>
    <property type="evidence" value="ECO:0007669"/>
    <property type="project" value="InterPro"/>
</dbReference>
<keyword evidence="13" id="KW-1185">Reference proteome</keyword>
<evidence type="ECO:0000259" key="9">
    <source>
        <dbReference type="PROSITE" id="PS50014"/>
    </source>
</evidence>
<dbReference type="Gene3D" id="1.20.920.10">
    <property type="entry name" value="Bromodomain-like"/>
    <property type="match status" value="1"/>
</dbReference>
<dbReference type="InterPro" id="IPR010919">
    <property type="entry name" value="SAND-like_dom_sf"/>
</dbReference>
<dbReference type="PROSITE" id="PS50016">
    <property type="entry name" value="ZF_PHD_2"/>
    <property type="match status" value="1"/>
</dbReference>
<dbReference type="Proteomes" id="UP000246464">
    <property type="component" value="Chromosome 19"/>
</dbReference>
<dbReference type="GO" id="GO:0005634">
    <property type="term" value="C:nucleus"/>
    <property type="evidence" value="ECO:0007669"/>
    <property type="project" value="InterPro"/>
</dbReference>
<dbReference type="InterPro" id="IPR011011">
    <property type="entry name" value="Znf_FYVE_PHD"/>
</dbReference>
<dbReference type="SUPFAM" id="SSF57903">
    <property type="entry name" value="FYVE/PHD zinc finger"/>
    <property type="match status" value="1"/>
</dbReference>
<evidence type="ECO:0000256" key="2">
    <source>
        <dbReference type="ARBA" id="ARBA00022723"/>
    </source>
</evidence>
<feature type="compositionally biased region" description="Basic and acidic residues" evidence="8">
    <location>
        <begin position="115"/>
        <end position="134"/>
    </location>
</feature>
<dbReference type="SMART" id="SM00249">
    <property type="entry name" value="PHD"/>
    <property type="match status" value="1"/>
</dbReference>